<gene>
    <name evidence="3" type="ORF">Tci_044297</name>
</gene>
<accession>A0A6L2MFT5</accession>
<sequence length="553" mass="62639">MTTLADKAILLGADNRPPMLEKDIYDSWKRRMELYMMNRKHGRMILESVENGSLLWPTIEENGVTRPKKYSELSATEAIQADCDVKATNIILQGLPPEVYALVSNHKVTKELWERIQLLMQGTLLTKQERDFVTSRYPPTNNQLRNSFNPRQQATINNGRVTVQPIQGRHTSLATGTSRTYTSGSNGINSGKQRTVVCYNCKGEGHNVITNNAAYQADDLDAYDSYCDEINSAKVALMANLSHFGSHDLAEVHNQDNVTHNVINQDVQAMLLFKQSNIVNQSKTEITSDCNIIPYSQYASESQYTTKSVNETLTAELERCKDQVRILKEGNNVDKVSYSCAQSVEIDNLKQTLSEHLKEKESLKQTFFYDHTTKQALGFQNPFYLKKAQQLEPKLYDGSIIKKTNAIVICDSEETLMLAKESRFKILLKQKDPMVSEKKVNTKPNSMNSEEPNLSTRPIQVEVPKELPKVSMVNTRLKKLKHHLASFDVAVEQHRVESTGFQAKMNKVLNENERLLEQAISKDTVNIVVTSTVNNACEVVHECERCVKLETEL</sequence>
<evidence type="ECO:0000256" key="2">
    <source>
        <dbReference type="SAM" id="MobiDB-lite"/>
    </source>
</evidence>
<feature type="compositionally biased region" description="Polar residues" evidence="2">
    <location>
        <begin position="442"/>
        <end position="454"/>
    </location>
</feature>
<feature type="region of interest" description="Disordered" evidence="2">
    <location>
        <begin position="435"/>
        <end position="454"/>
    </location>
</feature>
<evidence type="ECO:0000313" key="3">
    <source>
        <dbReference type="EMBL" id="GEU72319.1"/>
    </source>
</evidence>
<dbReference type="AlphaFoldDB" id="A0A6L2MFT5"/>
<organism evidence="3">
    <name type="scientific">Tanacetum cinerariifolium</name>
    <name type="common">Dalmatian daisy</name>
    <name type="synonym">Chrysanthemum cinerariifolium</name>
    <dbReference type="NCBI Taxonomy" id="118510"/>
    <lineage>
        <taxon>Eukaryota</taxon>
        <taxon>Viridiplantae</taxon>
        <taxon>Streptophyta</taxon>
        <taxon>Embryophyta</taxon>
        <taxon>Tracheophyta</taxon>
        <taxon>Spermatophyta</taxon>
        <taxon>Magnoliopsida</taxon>
        <taxon>eudicotyledons</taxon>
        <taxon>Gunneridae</taxon>
        <taxon>Pentapetalae</taxon>
        <taxon>asterids</taxon>
        <taxon>campanulids</taxon>
        <taxon>Asterales</taxon>
        <taxon>Asteraceae</taxon>
        <taxon>Asteroideae</taxon>
        <taxon>Anthemideae</taxon>
        <taxon>Anthemidinae</taxon>
        <taxon>Tanacetum</taxon>
    </lineage>
</organism>
<dbReference type="EMBL" id="BKCJ010006468">
    <property type="protein sequence ID" value="GEU72319.1"/>
    <property type="molecule type" value="Genomic_DNA"/>
</dbReference>
<name>A0A6L2MFT5_TANCI</name>
<protein>
    <recommendedName>
        <fullName evidence="4">Integrase, catalytic region, zinc finger, CCHC-type, peptidase aspartic, catalytic</fullName>
    </recommendedName>
</protein>
<feature type="coiled-coil region" evidence="1">
    <location>
        <begin position="310"/>
        <end position="366"/>
    </location>
</feature>
<comment type="caution">
    <text evidence="3">The sequence shown here is derived from an EMBL/GenBank/DDBJ whole genome shotgun (WGS) entry which is preliminary data.</text>
</comment>
<keyword evidence="1" id="KW-0175">Coiled coil</keyword>
<reference evidence="3" key="1">
    <citation type="journal article" date="2019" name="Sci. Rep.">
        <title>Draft genome of Tanacetum cinerariifolium, the natural source of mosquito coil.</title>
        <authorList>
            <person name="Yamashiro T."/>
            <person name="Shiraishi A."/>
            <person name="Satake H."/>
            <person name="Nakayama K."/>
        </authorList>
    </citation>
    <scope>NUCLEOTIDE SEQUENCE</scope>
</reference>
<evidence type="ECO:0008006" key="4">
    <source>
        <dbReference type="Google" id="ProtNLM"/>
    </source>
</evidence>
<evidence type="ECO:0000256" key="1">
    <source>
        <dbReference type="SAM" id="Coils"/>
    </source>
</evidence>
<proteinExistence type="predicted"/>